<reference evidence="7 8" key="1">
    <citation type="journal article" date="2014" name="Int. J. Syst. Evol. Microbiol.">
        <title>Oceanisphaera profunda sp. nov., a marine bacterium isolated from deep-sea sediment, and emended description of the genus Oceanisphaera.</title>
        <authorList>
            <person name="Xu Z."/>
            <person name="Zhang X.Y."/>
            <person name="Su H.N."/>
            <person name="Yu Z.C."/>
            <person name="Liu C."/>
            <person name="Li H."/>
            <person name="Chen X.L."/>
            <person name="Song X.Y."/>
            <person name="Xie B.B."/>
            <person name="Qin Q.L."/>
            <person name="Zhou B.C."/>
            <person name="Shi M."/>
            <person name="Huang Y."/>
            <person name="Zhang Y.Z."/>
        </authorList>
    </citation>
    <scope>NUCLEOTIDE SEQUENCE [LARGE SCALE GENOMIC DNA]</scope>
    <source>
        <strain evidence="7 8">SM1222</strain>
    </source>
</reference>
<dbReference type="Gene3D" id="2.40.30.10">
    <property type="entry name" value="Translation factors"/>
    <property type="match status" value="1"/>
</dbReference>
<dbReference type="SUPFAM" id="SSF50447">
    <property type="entry name" value="Translation proteins"/>
    <property type="match status" value="1"/>
</dbReference>
<dbReference type="GO" id="GO:0003746">
    <property type="term" value="F:translation elongation factor activity"/>
    <property type="evidence" value="ECO:0007669"/>
    <property type="project" value="UniProtKB-KW"/>
</dbReference>
<name>A0A1Y0D4Q2_9GAMM</name>
<dbReference type="Proteomes" id="UP000243937">
    <property type="component" value="Chromosome"/>
</dbReference>
<dbReference type="GO" id="GO:0005737">
    <property type="term" value="C:cytoplasm"/>
    <property type="evidence" value="ECO:0007669"/>
    <property type="project" value="UniProtKB-SubCell"/>
</dbReference>
<sequence length="637" mass="71097">MIIGTAGHIDHGKTALVRALTGVNTDRLKDEQERGITISLGYAYQQLEQNITLGFVDVPGHEGLIHTMVAGATGIDYAMLVVAADDGIMPQTLEHIAILSLLGLTQGCVVITKQDKAQPEQLAQTQAQLSQALANTFLNTAPRFLVDSLSGGGIPALRDFLQQQAQQQKFANRSGLFRLAIDRAFTLSGQGTVVTGTVHGGAFNLQSSDIKLRLMPANTPIRVRSIHAQNLPSTNAYAGQRCALNIANMPKEAIERGDWLADERCFTPSIRIDVQLQLLNNLTQPIITWMPVHVHMGAAHVMAHVVPLSKETLQAGEQAYAQLVFDSPQCAMPGDRFIIRNAQAKQTLGGGWVLDANGPDRKRRTPARLSWLASIANYLTDQQLLLLLSQAPYGIPYPDLQRLIHGDVEQLVIPDSALWVTPTTNKQSAVMMDKSQWETLLSHIEDTLKLAHQRYPDEPGIGADRLRRMTAPAMPISLWQSALQTLVQAQRLNLQGAWYHLPEHTVSFSEQEQQLAEQILLLSHQGQYDPPWVRELASLLDIPEQEIRQLGRKLVQQGKLYQVQPDLLYHHQHIEQLAQLMRQRPKDQGIKAAELRDQLALGRKRTLQILEFFQRIGYSRRLHDRHVIRPDNLLFTS</sequence>
<keyword evidence="3" id="KW-0547">Nucleotide-binding</keyword>
<dbReference type="RefSeq" id="WP_087035173.1">
    <property type="nucleotide sequence ID" value="NZ_CP021377.1"/>
</dbReference>
<dbReference type="GO" id="GO:0003924">
    <property type="term" value="F:GTPase activity"/>
    <property type="evidence" value="ECO:0007669"/>
    <property type="project" value="InterPro"/>
</dbReference>
<keyword evidence="5" id="KW-0342">GTP-binding</keyword>
<dbReference type="InterPro" id="IPR036390">
    <property type="entry name" value="WH_DNA-bd_sf"/>
</dbReference>
<dbReference type="InterPro" id="IPR000795">
    <property type="entry name" value="T_Tr_GTP-bd_dom"/>
</dbReference>
<dbReference type="InterPro" id="IPR057335">
    <property type="entry name" value="Beta-barrel_SelB"/>
</dbReference>
<dbReference type="PANTHER" id="PTHR43721">
    <property type="entry name" value="ELONGATION FACTOR TU-RELATED"/>
    <property type="match status" value="1"/>
</dbReference>
<dbReference type="Gene3D" id="1.10.10.10">
    <property type="entry name" value="Winged helix-like DNA-binding domain superfamily/Winged helix DNA-binding domain"/>
    <property type="match status" value="3"/>
</dbReference>
<dbReference type="SUPFAM" id="SSF50465">
    <property type="entry name" value="EF-Tu/eEF-1alpha/eIF2-gamma C-terminal domain"/>
    <property type="match status" value="1"/>
</dbReference>
<protein>
    <submittedName>
        <fullName evidence="7">Selenocysteine-specific translation elongation factor</fullName>
    </submittedName>
</protein>
<dbReference type="InterPro" id="IPR036388">
    <property type="entry name" value="WH-like_DNA-bd_sf"/>
</dbReference>
<dbReference type="CDD" id="cd15491">
    <property type="entry name" value="selB_III"/>
    <property type="match status" value="1"/>
</dbReference>
<dbReference type="PROSITE" id="PS00301">
    <property type="entry name" value="G_TR_1"/>
    <property type="match status" value="1"/>
</dbReference>
<keyword evidence="7" id="KW-0251">Elongation factor</keyword>
<evidence type="ECO:0000256" key="5">
    <source>
        <dbReference type="ARBA" id="ARBA00023134"/>
    </source>
</evidence>
<dbReference type="GO" id="GO:0005525">
    <property type="term" value="F:GTP binding"/>
    <property type="evidence" value="ECO:0007669"/>
    <property type="project" value="UniProtKB-KW"/>
</dbReference>
<evidence type="ECO:0000313" key="8">
    <source>
        <dbReference type="Proteomes" id="UP000243937"/>
    </source>
</evidence>
<dbReference type="InterPro" id="IPR015191">
    <property type="entry name" value="SelB_WHD4"/>
</dbReference>
<dbReference type="GO" id="GO:0001514">
    <property type="term" value="P:selenocysteine incorporation"/>
    <property type="evidence" value="ECO:0007669"/>
    <property type="project" value="InterPro"/>
</dbReference>
<dbReference type="GO" id="GO:0003723">
    <property type="term" value="F:RNA binding"/>
    <property type="evidence" value="ECO:0007669"/>
    <property type="project" value="InterPro"/>
</dbReference>
<dbReference type="CDD" id="cd04171">
    <property type="entry name" value="SelB"/>
    <property type="match status" value="1"/>
</dbReference>
<dbReference type="KEGG" id="opf:CBP31_05145"/>
<dbReference type="Pfam" id="PF09107">
    <property type="entry name" value="WHD_3rd_SelB"/>
    <property type="match status" value="1"/>
</dbReference>
<dbReference type="OrthoDB" id="9803139at2"/>
<comment type="subcellular location">
    <subcellularLocation>
        <location evidence="1">Cytoplasm</location>
    </subcellularLocation>
</comment>
<accession>A0A1Y0D4Q2</accession>
<gene>
    <name evidence="7" type="ORF">CBP31_05145</name>
</gene>
<dbReference type="InterPro" id="IPR015190">
    <property type="entry name" value="Elong_fac_SelB-wing-hlx_typ-2"/>
</dbReference>
<evidence type="ECO:0000313" key="7">
    <source>
        <dbReference type="EMBL" id="ART82085.1"/>
    </source>
</evidence>
<dbReference type="InterPro" id="IPR009001">
    <property type="entry name" value="Transl_elong_EF1A/Init_IF2_C"/>
</dbReference>
<dbReference type="Gene3D" id="3.40.50.300">
    <property type="entry name" value="P-loop containing nucleotide triphosphate hydrolases"/>
    <property type="match status" value="1"/>
</dbReference>
<evidence type="ECO:0000256" key="1">
    <source>
        <dbReference type="ARBA" id="ARBA00004496"/>
    </source>
</evidence>
<dbReference type="InterPro" id="IPR027417">
    <property type="entry name" value="P-loop_NTPase"/>
</dbReference>
<proteinExistence type="predicted"/>
<dbReference type="SUPFAM" id="SSF52540">
    <property type="entry name" value="P-loop containing nucleoside triphosphate hydrolases"/>
    <property type="match status" value="1"/>
</dbReference>
<dbReference type="AlphaFoldDB" id="A0A1Y0D4Q2"/>
<dbReference type="SUPFAM" id="SSF46785">
    <property type="entry name" value="Winged helix' DNA-binding domain"/>
    <property type="match status" value="3"/>
</dbReference>
<evidence type="ECO:0000256" key="3">
    <source>
        <dbReference type="ARBA" id="ARBA00022741"/>
    </source>
</evidence>
<dbReference type="Pfam" id="PF25461">
    <property type="entry name" value="Beta-barrel_SelB"/>
    <property type="match status" value="1"/>
</dbReference>
<dbReference type="InterPro" id="IPR009000">
    <property type="entry name" value="Transl_B-barrel_sf"/>
</dbReference>
<keyword evidence="2" id="KW-0963">Cytoplasm</keyword>
<dbReference type="PANTHER" id="PTHR43721:SF11">
    <property type="entry name" value="SELENOCYSTEINE-SPECIFIC ELONGATION FACTOR"/>
    <property type="match status" value="1"/>
</dbReference>
<evidence type="ECO:0000259" key="6">
    <source>
        <dbReference type="PROSITE" id="PS51722"/>
    </source>
</evidence>
<keyword evidence="4" id="KW-0648">Protein biosynthesis</keyword>
<dbReference type="EMBL" id="CP021377">
    <property type="protein sequence ID" value="ART82085.1"/>
    <property type="molecule type" value="Genomic_DNA"/>
</dbReference>
<organism evidence="7 8">
    <name type="scientific">Oceanisphaera profunda</name>
    <dbReference type="NCBI Taxonomy" id="1416627"/>
    <lineage>
        <taxon>Bacteria</taxon>
        <taxon>Pseudomonadati</taxon>
        <taxon>Pseudomonadota</taxon>
        <taxon>Gammaproteobacteria</taxon>
        <taxon>Aeromonadales</taxon>
        <taxon>Aeromonadaceae</taxon>
        <taxon>Oceanisphaera</taxon>
    </lineage>
</organism>
<dbReference type="InterPro" id="IPR050055">
    <property type="entry name" value="EF-Tu_GTPase"/>
</dbReference>
<evidence type="ECO:0000256" key="2">
    <source>
        <dbReference type="ARBA" id="ARBA00022490"/>
    </source>
</evidence>
<feature type="domain" description="Tr-type G" evidence="6">
    <location>
        <begin position="1"/>
        <end position="169"/>
    </location>
</feature>
<dbReference type="Pfam" id="PF00009">
    <property type="entry name" value="GTP_EFTU"/>
    <property type="match status" value="1"/>
</dbReference>
<dbReference type="InterPro" id="IPR031157">
    <property type="entry name" value="G_TR_CS"/>
</dbReference>
<keyword evidence="8" id="KW-1185">Reference proteome</keyword>
<dbReference type="NCBIfam" id="TIGR00475">
    <property type="entry name" value="selB"/>
    <property type="match status" value="1"/>
</dbReference>
<dbReference type="Pfam" id="PF09106">
    <property type="entry name" value="WHD_2nd_SelB"/>
    <property type="match status" value="1"/>
</dbReference>
<evidence type="ECO:0000256" key="4">
    <source>
        <dbReference type="ARBA" id="ARBA00022917"/>
    </source>
</evidence>
<dbReference type="InterPro" id="IPR004535">
    <property type="entry name" value="Transl_elong_SelB"/>
</dbReference>
<dbReference type="PROSITE" id="PS51722">
    <property type="entry name" value="G_TR_2"/>
    <property type="match status" value="1"/>
</dbReference>